<evidence type="ECO:0000256" key="8">
    <source>
        <dbReference type="SAM" id="Phobius"/>
    </source>
</evidence>
<feature type="transmembrane region" description="Helical" evidence="8">
    <location>
        <begin position="159"/>
        <end position="178"/>
    </location>
</feature>
<sequence length="392" mass="43710">MVPNRSVFKLMAYLFFAYSIMTIVMSYMPVYFRYQGMTAKELGILLAVGPLASIFAQPFWGFMSDKFKTIKRILIIVVAGTFIATLGLFQMNNLVGYTIMMFVLFLFLAPVTALGDSLSQKTALQHKVSFGRIRMWGSLGFATSSLLAGYYLTFVGIQFIMFPILVMAIITFVFVLSINDVKATNKPVTILNAVKIGANPRLFTFLLIIIFISITHRTNDNYLGIFVTELGGKESLIGWAWFIGVVSEAIVFFAAAFWFRKFNPLTFLMISAVLYSVRWFLMGAATMPETLLILQALHGLTFGIFYIAAFQIVTKLVPEELQATGHVLFITTFFGISGIIGAFIGGLIIESAGVAQLYSYLGYLSVIGFFGLMIYKFVTENRLGETVEYSNT</sequence>
<feature type="transmembrane region" description="Helical" evidence="8">
    <location>
        <begin position="236"/>
        <end position="258"/>
    </location>
</feature>
<evidence type="ECO:0000313" key="10">
    <source>
        <dbReference type="EMBL" id="MDE5412810.1"/>
    </source>
</evidence>
<dbReference type="PANTHER" id="PTHR23522">
    <property type="entry name" value="BLL5896 PROTEIN"/>
    <property type="match status" value="1"/>
</dbReference>
<keyword evidence="6 8" id="KW-1133">Transmembrane helix</keyword>
<evidence type="ECO:0000256" key="3">
    <source>
        <dbReference type="ARBA" id="ARBA00022475"/>
    </source>
</evidence>
<gene>
    <name evidence="10" type="ORF">N7Z68_05390</name>
</gene>
<dbReference type="PANTHER" id="PTHR23522:SF10">
    <property type="entry name" value="3-PHENYLPROPIONIC ACID TRANSPORTER-RELATED"/>
    <property type="match status" value="1"/>
</dbReference>
<feature type="domain" description="Major facilitator superfamily (MFS) profile" evidence="9">
    <location>
        <begin position="163"/>
        <end position="392"/>
    </location>
</feature>
<dbReference type="RefSeq" id="WP_275117446.1">
    <property type="nucleotide sequence ID" value="NZ_JAOTPO010000003.1"/>
</dbReference>
<accession>A0ABT5VBI4</accession>
<feature type="transmembrane region" description="Helical" evidence="8">
    <location>
        <begin position="291"/>
        <end position="313"/>
    </location>
</feature>
<feature type="transmembrane region" description="Helical" evidence="8">
    <location>
        <begin position="355"/>
        <end position="375"/>
    </location>
</feature>
<dbReference type="Gene3D" id="1.20.1250.20">
    <property type="entry name" value="MFS general substrate transporter like domains"/>
    <property type="match status" value="2"/>
</dbReference>
<feature type="transmembrane region" description="Helical" evidence="8">
    <location>
        <begin position="198"/>
        <end position="216"/>
    </location>
</feature>
<dbReference type="SUPFAM" id="SSF103473">
    <property type="entry name" value="MFS general substrate transporter"/>
    <property type="match status" value="1"/>
</dbReference>
<evidence type="ECO:0000256" key="4">
    <source>
        <dbReference type="ARBA" id="ARBA00022519"/>
    </source>
</evidence>
<keyword evidence="7 8" id="KW-0472">Membrane</keyword>
<dbReference type="EMBL" id="JAOTPO010000003">
    <property type="protein sequence ID" value="MDE5412810.1"/>
    <property type="molecule type" value="Genomic_DNA"/>
</dbReference>
<evidence type="ECO:0000259" key="9">
    <source>
        <dbReference type="PROSITE" id="PS50850"/>
    </source>
</evidence>
<reference evidence="10" key="1">
    <citation type="submission" date="2024-05" db="EMBL/GenBank/DDBJ databases">
        <title>Alkalihalobacillus sp. strain MEB203 novel alkaliphilic bacterium from Lonar Lake, India.</title>
        <authorList>
            <person name="Joshi A."/>
            <person name="Thite S."/>
            <person name="Mengade P."/>
        </authorList>
    </citation>
    <scope>NUCLEOTIDE SEQUENCE</scope>
    <source>
        <strain evidence="10">MEB 203</strain>
    </source>
</reference>
<organism evidence="10 11">
    <name type="scientific">Alkalihalobacterium chitinilyticum</name>
    <dbReference type="NCBI Taxonomy" id="2980103"/>
    <lineage>
        <taxon>Bacteria</taxon>
        <taxon>Bacillati</taxon>
        <taxon>Bacillota</taxon>
        <taxon>Bacilli</taxon>
        <taxon>Bacillales</taxon>
        <taxon>Bacillaceae</taxon>
        <taxon>Alkalihalobacterium</taxon>
    </lineage>
</organism>
<keyword evidence="4" id="KW-0997">Cell inner membrane</keyword>
<evidence type="ECO:0000256" key="5">
    <source>
        <dbReference type="ARBA" id="ARBA00022692"/>
    </source>
</evidence>
<evidence type="ECO:0000256" key="7">
    <source>
        <dbReference type="ARBA" id="ARBA00023136"/>
    </source>
</evidence>
<name>A0ABT5VBI4_9BACI</name>
<dbReference type="InterPro" id="IPR036259">
    <property type="entry name" value="MFS_trans_sf"/>
</dbReference>
<dbReference type="Proteomes" id="UP001148125">
    <property type="component" value="Unassembled WGS sequence"/>
</dbReference>
<comment type="subcellular location">
    <subcellularLocation>
        <location evidence="1">Cell inner membrane</location>
        <topology evidence="1">Multi-pass membrane protein</topology>
    </subcellularLocation>
</comment>
<comment type="caution">
    <text evidence="10">The sequence shown here is derived from an EMBL/GenBank/DDBJ whole genome shotgun (WGS) entry which is preliminary data.</text>
</comment>
<feature type="transmembrane region" description="Helical" evidence="8">
    <location>
        <begin position="12"/>
        <end position="30"/>
    </location>
</feature>
<dbReference type="InterPro" id="IPR000576">
    <property type="entry name" value="LacY/RafB_perm_fam"/>
</dbReference>
<dbReference type="InterPro" id="IPR024989">
    <property type="entry name" value="MFS_assoc_dom"/>
</dbReference>
<dbReference type="InterPro" id="IPR026032">
    <property type="entry name" value="HcaT-like"/>
</dbReference>
<dbReference type="PIRSF" id="PIRSF004925">
    <property type="entry name" value="HcaT"/>
    <property type="match status" value="1"/>
</dbReference>
<dbReference type="PROSITE" id="PS50850">
    <property type="entry name" value="MFS"/>
    <property type="match status" value="1"/>
</dbReference>
<evidence type="ECO:0000313" key="11">
    <source>
        <dbReference type="Proteomes" id="UP001148125"/>
    </source>
</evidence>
<evidence type="ECO:0000256" key="2">
    <source>
        <dbReference type="ARBA" id="ARBA00022448"/>
    </source>
</evidence>
<keyword evidence="11" id="KW-1185">Reference proteome</keyword>
<feature type="transmembrane region" description="Helical" evidence="8">
    <location>
        <begin position="95"/>
        <end position="114"/>
    </location>
</feature>
<feature type="transmembrane region" description="Helical" evidence="8">
    <location>
        <begin position="265"/>
        <end position="285"/>
    </location>
</feature>
<feature type="transmembrane region" description="Helical" evidence="8">
    <location>
        <begin position="42"/>
        <end position="61"/>
    </location>
</feature>
<feature type="transmembrane region" description="Helical" evidence="8">
    <location>
        <begin position="325"/>
        <end position="349"/>
    </location>
</feature>
<evidence type="ECO:0000256" key="6">
    <source>
        <dbReference type="ARBA" id="ARBA00022989"/>
    </source>
</evidence>
<protein>
    <submittedName>
        <fullName evidence="10">MFS transporter</fullName>
    </submittedName>
</protein>
<dbReference type="Pfam" id="PF12832">
    <property type="entry name" value="MFS_1_like"/>
    <property type="match status" value="1"/>
</dbReference>
<dbReference type="InterPro" id="IPR020846">
    <property type="entry name" value="MFS_dom"/>
</dbReference>
<evidence type="ECO:0000256" key="1">
    <source>
        <dbReference type="ARBA" id="ARBA00004429"/>
    </source>
</evidence>
<keyword evidence="2" id="KW-0813">Transport</keyword>
<keyword evidence="3" id="KW-1003">Cell membrane</keyword>
<proteinExistence type="predicted"/>
<feature type="transmembrane region" description="Helical" evidence="8">
    <location>
        <begin position="135"/>
        <end position="153"/>
    </location>
</feature>
<feature type="transmembrane region" description="Helical" evidence="8">
    <location>
        <begin position="73"/>
        <end position="89"/>
    </location>
</feature>
<keyword evidence="5 8" id="KW-0812">Transmembrane</keyword>
<dbReference type="PRINTS" id="PR00174">
    <property type="entry name" value="LACYSMPORT"/>
</dbReference>